<organism evidence="1 2">
    <name type="scientific">Melastoma candidum</name>
    <dbReference type="NCBI Taxonomy" id="119954"/>
    <lineage>
        <taxon>Eukaryota</taxon>
        <taxon>Viridiplantae</taxon>
        <taxon>Streptophyta</taxon>
        <taxon>Embryophyta</taxon>
        <taxon>Tracheophyta</taxon>
        <taxon>Spermatophyta</taxon>
        <taxon>Magnoliopsida</taxon>
        <taxon>eudicotyledons</taxon>
        <taxon>Gunneridae</taxon>
        <taxon>Pentapetalae</taxon>
        <taxon>rosids</taxon>
        <taxon>malvids</taxon>
        <taxon>Myrtales</taxon>
        <taxon>Melastomataceae</taxon>
        <taxon>Melastomatoideae</taxon>
        <taxon>Melastomateae</taxon>
        <taxon>Melastoma</taxon>
    </lineage>
</organism>
<dbReference type="EMBL" id="CM042882">
    <property type="protein sequence ID" value="KAI4383394.1"/>
    <property type="molecule type" value="Genomic_DNA"/>
</dbReference>
<keyword evidence="2" id="KW-1185">Reference proteome</keyword>
<evidence type="ECO:0000313" key="1">
    <source>
        <dbReference type="EMBL" id="KAI4383394.1"/>
    </source>
</evidence>
<proteinExistence type="predicted"/>
<name>A0ACB9RX40_9MYRT</name>
<gene>
    <name evidence="1" type="ORF">MLD38_009236</name>
</gene>
<reference evidence="2" key="1">
    <citation type="journal article" date="2023" name="Front. Plant Sci.">
        <title>Chromosomal-level genome assembly of Melastoma candidum provides insights into trichome evolution.</title>
        <authorList>
            <person name="Zhong Y."/>
            <person name="Wu W."/>
            <person name="Sun C."/>
            <person name="Zou P."/>
            <person name="Liu Y."/>
            <person name="Dai S."/>
            <person name="Zhou R."/>
        </authorList>
    </citation>
    <scope>NUCLEOTIDE SEQUENCE [LARGE SCALE GENOMIC DNA]</scope>
</reference>
<accession>A0ACB9RX40</accession>
<dbReference type="Proteomes" id="UP001057402">
    <property type="component" value="Chromosome 3"/>
</dbReference>
<comment type="caution">
    <text evidence="1">The sequence shown here is derived from an EMBL/GenBank/DDBJ whole genome shotgun (WGS) entry which is preliminary data.</text>
</comment>
<protein>
    <submittedName>
        <fullName evidence="1">Uncharacterized protein</fullName>
    </submittedName>
</protein>
<evidence type="ECO:0000313" key="2">
    <source>
        <dbReference type="Proteomes" id="UP001057402"/>
    </source>
</evidence>
<sequence length="488" mass="53846">MTLAASDSTTRPIDQAIMSAPASVLNEPLTPTGRIYLQKKINQVILGAVGVRDPIDVDRLRLTLPHSPMVNHPRFSSLVSRGIRGEDRWKGSLVNVDDHVIVLENPVSADHDDEAAVNEYLAGLSDTCSDWPVSDRPLWEMHILVAHRCLVFRIHHSLGDGTSLIALLLASCTREASIPLEELGPRVTAERRTISKPNGWKDGAVRTMSDIWQRAAYIMELMARTTFLKDSRTIISGGNGVEMLPRKVATARFSMEDMHIVKFSEAGATINDVLCTIISIGLFRYIKQRSPGDLKQGTKMTGIVVANVREKRGLLELPEMLGGCPGTRWGNKVGYIFLPLDYRVNDFHDQLGCLRRIKATLDGKKAWSEASFSSKLFESAVSYAGPKAVSIVKHRICCNTTFVISNIFGPMEELAVMGNPITYIRMTSTGLPHALFMHMVSYAGRADMQVLAAKHIIPDPEFLAYCFEEALVGLKQAAMETPSISSSQ</sequence>